<name>A0A0N5CQW9_THECL</name>
<dbReference type="EC" id="2.9.1.2" evidence="5 18"/>
<feature type="modified residue" description="N6-(pyridoxal phosphate)lysine" evidence="20">
    <location>
        <position position="275"/>
    </location>
</feature>
<organism evidence="23">
    <name type="scientific">Thelazia callipaeda</name>
    <name type="common">Oriental eyeworm</name>
    <name type="synonym">Parasitic nematode</name>
    <dbReference type="NCBI Taxonomy" id="103827"/>
    <lineage>
        <taxon>Eukaryota</taxon>
        <taxon>Metazoa</taxon>
        <taxon>Ecdysozoa</taxon>
        <taxon>Nematoda</taxon>
        <taxon>Chromadorea</taxon>
        <taxon>Rhabditida</taxon>
        <taxon>Spirurina</taxon>
        <taxon>Spiruromorpha</taxon>
        <taxon>Thelazioidea</taxon>
        <taxon>Thelaziidae</taxon>
        <taxon>Thelazia</taxon>
    </lineage>
</organism>
<comment type="subcellular location">
    <subcellularLocation>
        <location evidence="18">Cytoplasm</location>
    </subcellularLocation>
</comment>
<evidence type="ECO:0000256" key="7">
    <source>
        <dbReference type="ARBA" id="ARBA00022555"/>
    </source>
</evidence>
<keyword evidence="11 18" id="KW-0648">Protein biosynthesis</keyword>
<evidence type="ECO:0000256" key="13">
    <source>
        <dbReference type="ARBA" id="ARBA00026053"/>
    </source>
</evidence>
<reference evidence="21 22" key="2">
    <citation type="submission" date="2018-11" db="EMBL/GenBank/DDBJ databases">
        <authorList>
            <consortium name="Pathogen Informatics"/>
        </authorList>
    </citation>
    <scope>NUCLEOTIDE SEQUENCE [LARGE SCALE GENOMIC DNA]</scope>
</reference>
<dbReference type="EMBL" id="UYYF01000592">
    <property type="protein sequence ID" value="VDM98682.1"/>
    <property type="molecule type" value="Genomic_DNA"/>
</dbReference>
<dbReference type="STRING" id="103827.A0A0N5CQW9"/>
<dbReference type="Pfam" id="PF05889">
    <property type="entry name" value="SepSecS"/>
    <property type="match status" value="1"/>
</dbReference>
<evidence type="ECO:0000256" key="14">
    <source>
        <dbReference type="ARBA" id="ARBA00030669"/>
    </source>
</evidence>
<dbReference type="PANTHER" id="PTHR12944:SF2">
    <property type="entry name" value="O-PHOSPHOSERYL-TRNA(SEC) SELENIUM TRANSFERASE"/>
    <property type="match status" value="1"/>
</dbReference>
<feature type="site" description="May act as a substrate filter by repelling compounds with a negatively charged alpha-carboxylate" evidence="20">
    <location>
        <position position="63"/>
    </location>
</feature>
<dbReference type="WBParaSite" id="TCLT_0000261901-mRNA-1">
    <property type="protein sequence ID" value="TCLT_0000261901-mRNA-1"/>
    <property type="gene ID" value="TCLT_0000261901"/>
</dbReference>
<feature type="binding site" evidence="19">
    <location>
        <position position="86"/>
    </location>
    <ligand>
        <name>substrate</name>
    </ligand>
</feature>
<evidence type="ECO:0000256" key="9">
    <source>
        <dbReference type="ARBA" id="ARBA00022884"/>
    </source>
</evidence>
<evidence type="ECO:0000256" key="5">
    <source>
        <dbReference type="ARBA" id="ARBA00012464"/>
    </source>
</evidence>
<dbReference type="InterPro" id="IPR015424">
    <property type="entry name" value="PyrdxlP-dep_Trfase"/>
</dbReference>
<keyword evidence="9 18" id="KW-0694">RNA-binding</keyword>
<evidence type="ECO:0000256" key="3">
    <source>
        <dbReference type="ARBA" id="ARBA00004822"/>
    </source>
</evidence>
<proteinExistence type="inferred from homology"/>
<comment type="pathway">
    <text evidence="3 18">Aminoacyl-tRNA biosynthesis; selenocysteinyl-tRNA(Sec) biosynthesis; selenocysteinyl-tRNA(Sec) from L-seryl-tRNA(Sec) (archaeal/eukaryal route): step 2/2.</text>
</comment>
<feature type="binding site" evidence="19">
    <location>
        <position position="304"/>
    </location>
    <ligand>
        <name>substrate</name>
    </ligand>
</feature>
<dbReference type="Proteomes" id="UP000276776">
    <property type="component" value="Unassembled WGS sequence"/>
</dbReference>
<evidence type="ECO:0000256" key="20">
    <source>
        <dbReference type="PIRSR" id="PIRSR017689-50"/>
    </source>
</evidence>
<evidence type="ECO:0000256" key="17">
    <source>
        <dbReference type="ARBA" id="ARBA00048808"/>
    </source>
</evidence>
<dbReference type="OrthoDB" id="10263545at2759"/>
<dbReference type="UniPathway" id="UPA00906">
    <property type="reaction ID" value="UER00898"/>
</dbReference>
<evidence type="ECO:0000256" key="4">
    <source>
        <dbReference type="ARBA" id="ARBA00007037"/>
    </source>
</evidence>
<feature type="binding site" evidence="19">
    <location>
        <position position="87"/>
    </location>
    <ligand>
        <name>substrate</name>
    </ligand>
</feature>
<comment type="catalytic activity">
    <reaction evidence="17 18">
        <text>O-phospho-L-seryl-tRNA(Sec) + selenophosphate + H2O = L-selenocysteinyl-tRNA(Sec) + 2 phosphate</text>
        <dbReference type="Rhea" id="RHEA:25041"/>
        <dbReference type="Rhea" id="RHEA-COMP:9743"/>
        <dbReference type="Rhea" id="RHEA-COMP:9947"/>
        <dbReference type="ChEBI" id="CHEBI:15377"/>
        <dbReference type="ChEBI" id="CHEBI:16144"/>
        <dbReference type="ChEBI" id="CHEBI:43474"/>
        <dbReference type="ChEBI" id="CHEBI:78551"/>
        <dbReference type="ChEBI" id="CHEBI:78573"/>
        <dbReference type="EC" id="2.9.1.2"/>
    </reaction>
</comment>
<dbReference type="OMA" id="MSHANDY"/>
<comment type="subunit">
    <text evidence="13">Homotetramer formed by a catalytic dimer and a non-catalytic dimer serving as a binding platform that orients tRNASec for catalysis. Each tetramer binds the CCA ends of two tRNAs which point to the active sites of the catalytic dimer.</text>
</comment>
<reference evidence="23" key="1">
    <citation type="submission" date="2017-02" db="UniProtKB">
        <authorList>
            <consortium name="WormBaseParasite"/>
        </authorList>
    </citation>
    <scope>IDENTIFICATION</scope>
</reference>
<sequence>MKAVEETINRSERCFDRLQRTLLCDGCIPRKGLSVQVIEGFLIRLASLDSNNRFGGISVGAGEREGRVISSLVEKLHYGFAHGIGRSGNLTEGQPKAVGSTILSTIANNLALDAIKFLGIPSTKAAMVVPVATGMSLSVCLGSWRHYKPHAKFVVFLRIDQKSCLKSIFTAGYEPIIIDSVPGTETSDSLTTDLINLRTVLEKQNHEIIAVLSATSGFAPREPDNLIAVGELCKRYGVKHLVNNAYGLQSPECRKRIEEAGSSGYIDAFVQSTDKNFLVPVGGSVVATFSKKALDNIANFYPGRASMVPSRDLLITLLQIGKTGLKHLYEVQQNNFEILSTAMQDYAESIGQKVLEAKSNRISIAVTLQGWPKNDQSAFGARLFSRGITGARVIQKGLIKKIDGYEFASFGSHSSLGNYDYINVACAIGMTTEEIDQLIMVLKSETPKWAFTSLKNIDNGNLSIIQYDLAKKLIF</sequence>
<keyword evidence="22" id="KW-1185">Reference proteome</keyword>
<dbReference type="InterPro" id="IPR008829">
    <property type="entry name" value="SepSecS/SepCysS"/>
</dbReference>
<evidence type="ECO:0000256" key="15">
    <source>
        <dbReference type="ARBA" id="ARBA00032048"/>
    </source>
</evidence>
<dbReference type="NCBIfam" id="TIGR03531">
    <property type="entry name" value="selenium_SpcS"/>
    <property type="match status" value="1"/>
</dbReference>
<comment type="cofactor">
    <cofactor evidence="1 18 20">
        <name>pyridoxal 5'-phosphate</name>
        <dbReference type="ChEBI" id="CHEBI:597326"/>
    </cofactor>
</comment>
<evidence type="ECO:0000256" key="10">
    <source>
        <dbReference type="ARBA" id="ARBA00022898"/>
    </source>
</evidence>
<evidence type="ECO:0000256" key="2">
    <source>
        <dbReference type="ARBA" id="ARBA00002552"/>
    </source>
</evidence>
<dbReference type="AlphaFoldDB" id="A0A0N5CQW9"/>
<evidence type="ECO:0000256" key="6">
    <source>
        <dbReference type="ARBA" id="ARBA00021963"/>
    </source>
</evidence>
<gene>
    <name evidence="21" type="ORF">TCLT_LOCUS2620</name>
</gene>
<dbReference type="InterPro" id="IPR015421">
    <property type="entry name" value="PyrdxlP-dep_Trfase_major"/>
</dbReference>
<feature type="binding site" evidence="19">
    <location>
        <position position="94"/>
    </location>
    <ligand>
        <name>substrate</name>
    </ligand>
</feature>
<evidence type="ECO:0000313" key="23">
    <source>
        <dbReference type="WBParaSite" id="TCLT_0000261901-mRNA-1"/>
    </source>
</evidence>
<evidence type="ECO:0000256" key="11">
    <source>
        <dbReference type="ARBA" id="ARBA00022917"/>
    </source>
</evidence>
<dbReference type="SUPFAM" id="SSF53383">
    <property type="entry name" value="PLP-dependent transferases"/>
    <property type="match status" value="1"/>
</dbReference>
<protein>
    <recommendedName>
        <fullName evidence="6 18">O-phosphoseryl-tRNA(Sec) selenium transferase</fullName>
        <ecNumber evidence="5 18">2.9.1.2</ecNumber>
    </recommendedName>
    <alternativeName>
        <fullName evidence="14 18">Selenocysteine synthase</fullName>
    </alternativeName>
    <alternativeName>
        <fullName evidence="15 18">Selenocysteinyl-tRNA(Sec) synthase</fullName>
    </alternativeName>
    <alternativeName>
        <fullName evidence="16 18">Sep-tRNA:Sec-tRNA synthase</fullName>
    </alternativeName>
</protein>
<dbReference type="PANTHER" id="PTHR12944">
    <property type="entry name" value="SOLUBLE LIVER ANTIGEN/LIVER PANCREAS ANTIGEN"/>
    <property type="match status" value="1"/>
</dbReference>
<feature type="binding site" evidence="19">
    <location>
        <position position="386"/>
    </location>
    <ligand>
        <name>tRNA</name>
        <dbReference type="ChEBI" id="CHEBI:17843"/>
    </ligand>
</feature>
<dbReference type="GO" id="GO:0098621">
    <property type="term" value="F:O-phosphoseryl-tRNA(Sec) selenium transferase activity"/>
    <property type="evidence" value="ECO:0007669"/>
    <property type="project" value="UniProtKB-EC"/>
</dbReference>
<dbReference type="PIRSF" id="PIRSF017689">
    <property type="entry name" value="SepSecS"/>
    <property type="match status" value="1"/>
</dbReference>
<keyword evidence="8 18" id="KW-0808">Transferase</keyword>
<evidence type="ECO:0000256" key="16">
    <source>
        <dbReference type="ARBA" id="ARBA00032693"/>
    </source>
</evidence>
<dbReference type="InterPro" id="IPR019872">
    <property type="entry name" value="Sec-tRNA_Se_transferase"/>
</dbReference>
<evidence type="ECO:0000313" key="21">
    <source>
        <dbReference type="EMBL" id="VDM98682.1"/>
    </source>
</evidence>
<comment type="similarity">
    <text evidence="4 18">Belongs to the SepSecS family.</text>
</comment>
<keyword evidence="18" id="KW-0963">Cytoplasm</keyword>
<dbReference type="Gene3D" id="3.40.640.10">
    <property type="entry name" value="Type I PLP-dependent aspartate aminotransferase-like (Major domain)"/>
    <property type="match status" value="1"/>
</dbReference>
<feature type="binding site" evidence="19">
    <location>
        <position position="64"/>
    </location>
    <ligand>
        <name>pyridoxal 5'-phosphate</name>
        <dbReference type="ChEBI" id="CHEBI:597326"/>
    </ligand>
</feature>
<keyword evidence="10 18" id="KW-0663">Pyridoxal phosphate</keyword>
<dbReference type="GO" id="GO:0005737">
    <property type="term" value="C:cytoplasm"/>
    <property type="evidence" value="ECO:0007669"/>
    <property type="project" value="UniProtKB-SubCell"/>
</dbReference>
<comment type="function">
    <text evidence="2 18">Converts O-phosphoseryl-tRNA(Sec) to selenocysteinyl-tRNA(Sec) required for selenoprotein biosynthesis.</text>
</comment>
<accession>A0A0N5CQW9</accession>
<dbReference type="GO" id="GO:0001717">
    <property type="term" value="P:conversion of seryl-tRNAsec to selenocys-tRNAsec"/>
    <property type="evidence" value="ECO:0007669"/>
    <property type="project" value="UniProtKB-UniRule"/>
</dbReference>
<evidence type="ECO:0000256" key="18">
    <source>
        <dbReference type="PIRNR" id="PIRNR017689"/>
    </source>
</evidence>
<evidence type="ECO:0000313" key="22">
    <source>
        <dbReference type="Proteomes" id="UP000276776"/>
    </source>
</evidence>
<evidence type="ECO:0000256" key="8">
    <source>
        <dbReference type="ARBA" id="ARBA00022679"/>
    </source>
</evidence>
<evidence type="ECO:0000256" key="19">
    <source>
        <dbReference type="PIRSR" id="PIRSR017689-1"/>
    </source>
</evidence>
<dbReference type="GO" id="GO:0001514">
    <property type="term" value="P:selenocysteine incorporation"/>
    <property type="evidence" value="ECO:0007669"/>
    <property type="project" value="TreeGrafter"/>
</dbReference>
<keyword evidence="7 18" id="KW-0820">tRNA-binding</keyword>
<dbReference type="GO" id="GO:0000049">
    <property type="term" value="F:tRNA binding"/>
    <property type="evidence" value="ECO:0007669"/>
    <property type="project" value="UniProtKB-UniRule"/>
</dbReference>
<evidence type="ECO:0000256" key="12">
    <source>
        <dbReference type="ARBA" id="ARBA00023266"/>
    </source>
</evidence>
<evidence type="ECO:0000256" key="1">
    <source>
        <dbReference type="ARBA" id="ARBA00001933"/>
    </source>
</evidence>
<keyword evidence="12 18" id="KW-0711">Selenium</keyword>